<keyword evidence="2" id="KW-1185">Reference proteome</keyword>
<reference evidence="1" key="1">
    <citation type="submission" date="2021-06" db="EMBL/GenBank/DDBJ databases">
        <authorList>
            <person name="Kallberg Y."/>
            <person name="Tangrot J."/>
            <person name="Rosling A."/>
        </authorList>
    </citation>
    <scope>NUCLEOTIDE SEQUENCE</scope>
    <source>
        <strain evidence="1">AU212A</strain>
    </source>
</reference>
<accession>A0ACA9MJF5</accession>
<proteinExistence type="predicted"/>
<evidence type="ECO:0000313" key="1">
    <source>
        <dbReference type="EMBL" id="CAG8596521.1"/>
    </source>
</evidence>
<organism evidence="1 2">
    <name type="scientific">Scutellospora calospora</name>
    <dbReference type="NCBI Taxonomy" id="85575"/>
    <lineage>
        <taxon>Eukaryota</taxon>
        <taxon>Fungi</taxon>
        <taxon>Fungi incertae sedis</taxon>
        <taxon>Mucoromycota</taxon>
        <taxon>Glomeromycotina</taxon>
        <taxon>Glomeromycetes</taxon>
        <taxon>Diversisporales</taxon>
        <taxon>Gigasporaceae</taxon>
        <taxon>Scutellospora</taxon>
    </lineage>
</organism>
<sequence>PFIITRSTFAGTGKYAGHWTGDNSADWEDLYLSIPGILNFQIFGIPLVGADICGFNGRTTEELCLRWMQLGSFYPFMRNHNGILESSQEPYIWPSVAATSRKYLRIRYSLLPYYYTLFYESHKYGYMVLRPLFIEYPHIKSALSIDKQFMLGGGILVSPILLPNESEVKDAYIPPGIWYNFYSHNVSFKVHDQGIHSVIKASLNEMPIHLRGGHIIPMQRPRMTTTQSRKTNYYLIISLDEDESAKGSLYFDDGESLDVGDEYTYISFVINNRSTLIADVKWCGYDNGLVLDKIFILGVADAKYDEIVTNKKVSKVVLNDVEIEMKEGKDKSSFIDFYDFDYSTNDIEVGDGGLWVIDDIGKLTFSGLQLSMCRGWNLTWVLD</sequence>
<dbReference type="EMBL" id="CAJVPM010013693">
    <property type="protein sequence ID" value="CAG8596521.1"/>
    <property type="molecule type" value="Genomic_DNA"/>
</dbReference>
<comment type="caution">
    <text evidence="1">The sequence shown here is derived from an EMBL/GenBank/DDBJ whole genome shotgun (WGS) entry which is preliminary data.</text>
</comment>
<gene>
    <name evidence="1" type="ORF">SCALOS_LOCUS6773</name>
</gene>
<evidence type="ECO:0000313" key="2">
    <source>
        <dbReference type="Proteomes" id="UP000789860"/>
    </source>
</evidence>
<protein>
    <submittedName>
        <fullName evidence="1">7052_t:CDS:1</fullName>
    </submittedName>
</protein>
<dbReference type="Proteomes" id="UP000789860">
    <property type="component" value="Unassembled WGS sequence"/>
</dbReference>
<name>A0ACA9MJF5_9GLOM</name>
<feature type="non-terminal residue" evidence="1">
    <location>
        <position position="1"/>
    </location>
</feature>